<dbReference type="Proteomes" id="UP000310685">
    <property type="component" value="Unassembled WGS sequence"/>
</dbReference>
<evidence type="ECO:0000313" key="1">
    <source>
        <dbReference type="EMBL" id="TIB75538.1"/>
    </source>
</evidence>
<reference evidence="1 2" key="1">
    <citation type="submission" date="2019-03" db="EMBL/GenBank/DDBJ databases">
        <title>Sequencing 25 genomes of Wallemia mellicola.</title>
        <authorList>
            <person name="Gostincar C."/>
        </authorList>
    </citation>
    <scope>NUCLEOTIDE SEQUENCE [LARGE SCALE GENOMIC DNA]</scope>
    <source>
        <strain evidence="1 2">EXF-6152</strain>
    </source>
</reference>
<dbReference type="InterPro" id="IPR016024">
    <property type="entry name" value="ARM-type_fold"/>
</dbReference>
<proteinExistence type="predicted"/>
<accession>A0A4T0LZE9</accession>
<name>A0A4T0LZE9_9BASI</name>
<comment type="caution">
    <text evidence="1">The sequence shown here is derived from an EMBL/GenBank/DDBJ whole genome shotgun (WGS) entry which is preliminary data.</text>
</comment>
<organism evidence="1 2">
    <name type="scientific">Wallemia mellicola</name>
    <dbReference type="NCBI Taxonomy" id="1708541"/>
    <lineage>
        <taxon>Eukaryota</taxon>
        <taxon>Fungi</taxon>
        <taxon>Dikarya</taxon>
        <taxon>Basidiomycota</taxon>
        <taxon>Wallemiomycotina</taxon>
        <taxon>Wallemiomycetes</taxon>
        <taxon>Wallemiales</taxon>
        <taxon>Wallemiaceae</taxon>
        <taxon>Wallemia</taxon>
    </lineage>
</organism>
<evidence type="ECO:0000313" key="2">
    <source>
        <dbReference type="Proteomes" id="UP000310685"/>
    </source>
</evidence>
<dbReference type="AlphaFoldDB" id="A0A4T0LZE9"/>
<evidence type="ECO:0008006" key="3">
    <source>
        <dbReference type="Google" id="ProtNLM"/>
    </source>
</evidence>
<sequence length="1001" mass="112026">MYLYFDIQLVCSLNSTIKIAVRMEAAIARIEEACRRFTHPATRQQGESELLAINEALSPADIPAVTIAVLEQSTEFYAHFHLLTLLISTISTHSNPELSQHLLNYILNSKKLPVYLSVKAHLALVKATSLENLVVILNGISTSSPAAAVGISRAILEEQQINADEDDQLQISTFENNVLPILSNIILQSLTLSQESDVMKYTVPALEALLTYRNDQNDLIFNTATESMHASVLHQFARPEVLQLIMSVNTYDNETLGFVVRKVLNAVFSSTHLQDKNGWTLTLIKYLETASSMDIGTRLSCHKSLLQSHNLDVILSNDGPTYIQNLFQLGGASLSQQGDIFADFLACWLSILRSIETDTGMIPTDLCTEIVRGWLNTKVTLLDNSQEDDDDDDNDLDDVETELKVILDPLAQLGRMNPIPILEIVIEKVNSFNVLIESSGYLSDSNYDRLQTLVLFTGSLIADEGVGETPSIPNKLVDTEHSAYGLSTLIGSLAKLTTLFTSERDLSPNVAGIIWKSFWARFLRTYGLNDNLALPAMKDINNVGFYSEFQNVIQHSLQKWKAEEDVVDGLAETIQSLPMSSSLINFGNIIDIILSNMPDWPYKLDKKLVSSCGIYISRMDRNSEERQRYKISIFYFISNMFTVIDDEGFKTNSQKHPYITHIKMGLNALVGLSETLDPYTYLDTVEFIKQVLSKLLGVVQTHYLSRIDIQLDILCIFNSVIQNLDLGMDFDEAGLRTLPEHYVAPVMNMWFEYYLSIKYERGVDDSDEFSEGVEIIFNILRNLASTDGNYSDINNDKTFAAFVFSYLDPLFNISQSILESNLKLQAISVDLVCNILRSYPRSINMQMVSTGVTFSNATLLNFLNQVITSQWSSSHTLIDGVESYMKYGSEKNGNGGKTLSQVIAIPLNAILLRIVISRNLRQRLVMFILSVLNTTDVHAWLDRKTVLLTITNNLKCPESSKDAIQASLQSALMSGIDLTTYKSILNELSSQVANIMRGVHN</sequence>
<protein>
    <recommendedName>
        <fullName evidence="3">Importin N-terminal domain-containing protein</fullName>
    </recommendedName>
</protein>
<gene>
    <name evidence="1" type="ORF">E3Q22_03944</name>
</gene>
<dbReference type="SUPFAM" id="SSF48371">
    <property type="entry name" value="ARM repeat"/>
    <property type="match status" value="1"/>
</dbReference>
<dbReference type="EMBL" id="SPRC01000061">
    <property type="protein sequence ID" value="TIB75538.1"/>
    <property type="molecule type" value="Genomic_DNA"/>
</dbReference>